<feature type="domain" description="Glycosyl hydrolase family 13 catalytic" evidence="1">
    <location>
        <begin position="65"/>
        <end position="462"/>
    </location>
</feature>
<proteinExistence type="predicted"/>
<evidence type="ECO:0000259" key="1">
    <source>
        <dbReference type="SMART" id="SM00642"/>
    </source>
</evidence>
<dbReference type="InterPro" id="IPR006047">
    <property type="entry name" value="GH13_cat_dom"/>
</dbReference>
<dbReference type="EMBL" id="CP000783">
    <property type="protein sequence ID" value="ABU77142.1"/>
    <property type="molecule type" value="Genomic_DNA"/>
</dbReference>
<dbReference type="HOGENOM" id="CLU_006462_2_1_6"/>
<dbReference type="SUPFAM" id="SSF51445">
    <property type="entry name" value="(Trans)glycosidases"/>
    <property type="match status" value="1"/>
</dbReference>
<dbReference type="InterPro" id="IPR045857">
    <property type="entry name" value="O16G_dom_2"/>
</dbReference>
<dbReference type="Gene3D" id="3.20.20.80">
    <property type="entry name" value="Glycosidases"/>
    <property type="match status" value="1"/>
</dbReference>
<gene>
    <name evidence="2" type="ordered locus">ESA_01888</name>
</gene>
<dbReference type="InterPro" id="IPR017853">
    <property type="entry name" value="GH"/>
</dbReference>
<dbReference type="SMART" id="SM00642">
    <property type="entry name" value="Aamy"/>
    <property type="match status" value="1"/>
</dbReference>
<dbReference type="Pfam" id="PF00128">
    <property type="entry name" value="Alpha-amylase"/>
    <property type="match status" value="2"/>
</dbReference>
<keyword evidence="3" id="KW-1185">Reference proteome</keyword>
<reference evidence="2 3" key="1">
    <citation type="journal article" date="2010" name="PLoS ONE">
        <title>Genome sequence of Cronobacter sakazakii BAA-894 and comparative genomic hybridization analysis with other Cronobacter species.</title>
        <authorList>
            <person name="Kucerova E."/>
            <person name="Clifton S.W."/>
            <person name="Xia X.Q."/>
            <person name="Long F."/>
            <person name="Porwollik S."/>
            <person name="Fulton L."/>
            <person name="Fronick C."/>
            <person name="Minx P."/>
            <person name="Kyung K."/>
            <person name="Warren W."/>
            <person name="Fulton R."/>
            <person name="Feng D."/>
            <person name="Wollam A."/>
            <person name="Shah N."/>
            <person name="Bhonagiri V."/>
            <person name="Nash W.E."/>
            <person name="Hallsworth-Pepin K."/>
            <person name="Wilson R.K."/>
            <person name="McClelland M."/>
            <person name="Forsythe S.J."/>
        </authorList>
    </citation>
    <scope>NUCLEOTIDE SEQUENCE [LARGE SCALE GENOMIC DNA]</scope>
    <source>
        <strain evidence="2 3">ATCC BAA-894</strain>
    </source>
</reference>
<dbReference type="GO" id="GO:0005975">
    <property type="term" value="P:carbohydrate metabolic process"/>
    <property type="evidence" value="ECO:0007669"/>
    <property type="project" value="InterPro"/>
</dbReference>
<dbReference type="CDD" id="cd11334">
    <property type="entry name" value="AmyAc_TreS"/>
    <property type="match status" value="1"/>
</dbReference>
<evidence type="ECO:0000313" key="3">
    <source>
        <dbReference type="Proteomes" id="UP000000260"/>
    </source>
</evidence>
<sequence length="586" mass="67509">MTVKPFGMARICDETSLRALQHRDTSFPMQAVPSRLYLTFVEFRLTAKRNPLMSRLWHQNAVIYQIDPTRFYDSNADGWGDLRGIVEKLDYVESLGATAIWLTPFYLSPRRDNGYDVENHTEPDPRIGSLDDVEWLIAEADKRGIRVIIELVAQHTSDAHDWFQEARKGRDNPFHDYYLWRDTPGPDEPAPMFPTIEPHIWRWDEQAQRYYRHLFYHHEPDLNLRHPDVIQAVDHVLRFWAEKGVAGFRVDAASHMVEQASLPGDKESGYRLFNHFYDLLTDDHPDMILLGEVDVNVSEFEDFFGGGERLTTLLNFWINKNTILALAREEAAPLVKALNELPMPPANGGYCFWLRNHDELDLEDLEPEDYDFVMEKYAPDPDMRIYGRGIRRRLAPMLDGNERQQAMAHALLFSLPGTPVVRYGAEIGMGDLLSQPERESVRTPMQWNAGPGAGFSACDPARFVEPLITDGPFRYQAINVEEQEARDGSLLHRIRQIIAVWRTLPEICYQHFHPFTVQEKSVFAVRYQNHNVATLMLTNLSHEAVTVDLGELNLEGAGEILADDEYPPVACSLRINGYGYRWLRVK</sequence>
<dbReference type="PANTHER" id="PTHR10357:SF219">
    <property type="entry name" value="MALTOSE ALPHA-D-GLUCOSYLTRANSFERASE"/>
    <property type="match status" value="1"/>
</dbReference>
<dbReference type="CAZy" id="GH13">
    <property type="family name" value="Glycoside Hydrolase Family 13"/>
</dbReference>
<dbReference type="Proteomes" id="UP000000260">
    <property type="component" value="Chromosome"/>
</dbReference>
<organism evidence="2 3">
    <name type="scientific">Cronobacter sakazakii (strain ATCC BAA-894)</name>
    <name type="common">Enterobacter sakazakii</name>
    <dbReference type="NCBI Taxonomy" id="290339"/>
    <lineage>
        <taxon>Bacteria</taxon>
        <taxon>Pseudomonadati</taxon>
        <taxon>Pseudomonadota</taxon>
        <taxon>Gammaproteobacteria</taxon>
        <taxon>Enterobacterales</taxon>
        <taxon>Enterobacteriaceae</taxon>
        <taxon>Cronobacter</taxon>
    </lineage>
</organism>
<name>A7MK58_CROS8</name>
<protein>
    <recommendedName>
        <fullName evidence="1">Glycosyl hydrolase family 13 catalytic domain-containing protein</fullName>
    </recommendedName>
</protein>
<dbReference type="AlphaFoldDB" id="A7MK58"/>
<evidence type="ECO:0000313" key="2">
    <source>
        <dbReference type="EMBL" id="ABU77142.1"/>
    </source>
</evidence>
<dbReference type="Gene3D" id="3.90.400.10">
    <property type="entry name" value="Oligo-1,6-glucosidase, Domain 2"/>
    <property type="match status" value="1"/>
</dbReference>
<accession>A7MK58</accession>
<dbReference type="PANTHER" id="PTHR10357">
    <property type="entry name" value="ALPHA-AMYLASE FAMILY MEMBER"/>
    <property type="match status" value="1"/>
</dbReference>
<dbReference type="KEGG" id="esa:ESA_01888"/>